<keyword evidence="3" id="KW-1185">Reference proteome</keyword>
<gene>
    <name evidence="2" type="ORF">H696_00407</name>
</gene>
<dbReference type="Proteomes" id="UP000030693">
    <property type="component" value="Unassembled WGS sequence"/>
</dbReference>
<dbReference type="AlphaFoldDB" id="A0A058ZFV2"/>
<evidence type="ECO:0000256" key="1">
    <source>
        <dbReference type="SAM" id="MobiDB-lite"/>
    </source>
</evidence>
<sequence length="158" mass="16278">MASPASSPPAPAVIKKLFISAALTESGSALPAASPGLSQAGRRPPSPGAAGNTHFWIQGDVVAKPSATSLVLDDGTACILARPAQSGDLLLGVLGRLQVGDVVQLIGKTGPLENPEPGSQAWGFHALKAIVVTRRPLEEISFVMSCLADTKRHIKNEL</sequence>
<reference evidence="2" key="1">
    <citation type="submission" date="2013-04" db="EMBL/GenBank/DDBJ databases">
        <title>The Genome Sequence of Fonticula alba ATCC 38817.</title>
        <authorList>
            <consortium name="The Broad Institute Genomics Platform"/>
            <person name="Russ C."/>
            <person name="Cuomo C."/>
            <person name="Burger G."/>
            <person name="Gray M.W."/>
            <person name="Holland P.W.H."/>
            <person name="King N."/>
            <person name="Lang F.B.F."/>
            <person name="Roger A.J."/>
            <person name="Ruiz-Trillo I."/>
            <person name="Brown M."/>
            <person name="Walker B."/>
            <person name="Young S."/>
            <person name="Zeng Q."/>
            <person name="Gargeya S."/>
            <person name="Fitzgerald M."/>
            <person name="Haas B."/>
            <person name="Abouelleil A."/>
            <person name="Allen A.W."/>
            <person name="Alvarado L."/>
            <person name="Arachchi H.M."/>
            <person name="Berlin A.M."/>
            <person name="Chapman S.B."/>
            <person name="Gainer-Dewar J."/>
            <person name="Goldberg J."/>
            <person name="Griggs A."/>
            <person name="Gujja S."/>
            <person name="Hansen M."/>
            <person name="Howarth C."/>
            <person name="Imamovic A."/>
            <person name="Ireland A."/>
            <person name="Larimer J."/>
            <person name="McCowan C."/>
            <person name="Murphy C."/>
            <person name="Pearson M."/>
            <person name="Poon T.W."/>
            <person name="Priest M."/>
            <person name="Roberts A."/>
            <person name="Saif S."/>
            <person name="Shea T."/>
            <person name="Sisk P."/>
            <person name="Sykes S."/>
            <person name="Wortman J."/>
            <person name="Nusbaum C."/>
            <person name="Birren B."/>
        </authorList>
    </citation>
    <scope>NUCLEOTIDE SEQUENCE [LARGE SCALE GENOMIC DNA]</scope>
    <source>
        <strain evidence="2">ATCC 38817</strain>
    </source>
</reference>
<feature type="region of interest" description="Disordered" evidence="1">
    <location>
        <begin position="30"/>
        <end position="51"/>
    </location>
</feature>
<dbReference type="RefSeq" id="XP_009492532.1">
    <property type="nucleotide sequence ID" value="XM_009494257.1"/>
</dbReference>
<dbReference type="GeneID" id="20525132"/>
<organism evidence="2">
    <name type="scientific">Fonticula alba</name>
    <name type="common">Slime mold</name>
    <dbReference type="NCBI Taxonomy" id="691883"/>
    <lineage>
        <taxon>Eukaryota</taxon>
        <taxon>Rotosphaerida</taxon>
        <taxon>Fonticulaceae</taxon>
        <taxon>Fonticula</taxon>
    </lineage>
</organism>
<accession>A0A058ZFV2</accession>
<protein>
    <submittedName>
        <fullName evidence="2">Uncharacterized protein</fullName>
    </submittedName>
</protein>
<proteinExistence type="predicted"/>
<name>A0A058ZFV2_FONAL</name>
<evidence type="ECO:0000313" key="3">
    <source>
        <dbReference type="Proteomes" id="UP000030693"/>
    </source>
</evidence>
<evidence type="ECO:0000313" key="2">
    <source>
        <dbReference type="EMBL" id="KCV72831.1"/>
    </source>
</evidence>
<dbReference type="EMBL" id="KB932201">
    <property type="protein sequence ID" value="KCV72831.1"/>
    <property type="molecule type" value="Genomic_DNA"/>
</dbReference>